<gene>
    <name evidence="3" type="ORF">RZS28_03675</name>
</gene>
<dbReference type="EMBL" id="CP136862">
    <property type="protein sequence ID" value="WOJ90405.1"/>
    <property type="molecule type" value="Genomic_DNA"/>
</dbReference>
<proteinExistence type="predicted"/>
<dbReference type="EC" id="4.6.1.-" evidence="3"/>
<dbReference type="Proteomes" id="UP001626536">
    <property type="component" value="Chromosome"/>
</dbReference>
<dbReference type="SUPFAM" id="SSF55073">
    <property type="entry name" value="Nucleotide cyclase"/>
    <property type="match status" value="1"/>
</dbReference>
<keyword evidence="1" id="KW-0472">Membrane</keyword>
<dbReference type="PANTHER" id="PTHR43081">
    <property type="entry name" value="ADENYLATE CYCLASE, TERMINAL-DIFFERENTIATION SPECIFIC-RELATED"/>
    <property type="match status" value="1"/>
</dbReference>
<sequence length="432" mass="45911">MNEPTVERKLAAIIVADVVGYSRMMGDDEAGTLAALTRYRREFVDPTILEHRGRIVKTTGDGLLLEFASAVDAARCAIALQQGMAEINAGLPESRRITFRIGVNIGDVIVQDHDLFGDGVNVAARLQAFAEPGGICVSRAANDQIQGKIEASFADAGSHQFKNIARPVEVLALSAEAIAGMPRAAAAAGSPRSSTGETRLWPRRTAIIAVLVVSLCLAGAAAALFLGRNAKKDLSKELDPILSQALPKSTTKARRTLISEYVALGPHRAFALAPKAQSRWWTGDWPTPETAEEKVLERCQLTFDEPCALLAVDEAIIAAGSDGSRASRDMPRIHYSGMFDPAQVPGVRLATSARVDVTGYAAAPGPKAAAIHARGLLILATGASSQRQAEEQALKNCNDDPSRKAVDGPCYLYAADNRVVLTERSTTPISPP</sequence>
<evidence type="ECO:0000259" key="2">
    <source>
        <dbReference type="PROSITE" id="PS50125"/>
    </source>
</evidence>
<organism evidence="3 4">
    <name type="scientific">Methylocapsa polymorpha</name>
    <dbReference type="NCBI Taxonomy" id="3080828"/>
    <lineage>
        <taxon>Bacteria</taxon>
        <taxon>Pseudomonadati</taxon>
        <taxon>Pseudomonadota</taxon>
        <taxon>Alphaproteobacteria</taxon>
        <taxon>Hyphomicrobiales</taxon>
        <taxon>Beijerinckiaceae</taxon>
        <taxon>Methylocapsa</taxon>
    </lineage>
</organism>
<evidence type="ECO:0000313" key="3">
    <source>
        <dbReference type="EMBL" id="WOJ90405.1"/>
    </source>
</evidence>
<dbReference type="Pfam" id="PF00211">
    <property type="entry name" value="Guanylate_cyc"/>
    <property type="match status" value="1"/>
</dbReference>
<dbReference type="PANTHER" id="PTHR43081:SF19">
    <property type="entry name" value="PH-SENSITIVE ADENYLATE CYCLASE RV1264"/>
    <property type="match status" value="1"/>
</dbReference>
<name>A0ABZ0HVN6_9HYPH</name>
<dbReference type="InterPro" id="IPR001054">
    <property type="entry name" value="A/G_cyclase"/>
</dbReference>
<evidence type="ECO:0000256" key="1">
    <source>
        <dbReference type="SAM" id="Phobius"/>
    </source>
</evidence>
<keyword evidence="4" id="KW-1185">Reference proteome</keyword>
<evidence type="ECO:0000313" key="4">
    <source>
        <dbReference type="Proteomes" id="UP001626536"/>
    </source>
</evidence>
<dbReference type="PROSITE" id="PS50125">
    <property type="entry name" value="GUANYLATE_CYCLASE_2"/>
    <property type="match status" value="1"/>
</dbReference>
<dbReference type="InterPro" id="IPR029787">
    <property type="entry name" value="Nucleotide_cyclase"/>
</dbReference>
<dbReference type="InterPro" id="IPR050697">
    <property type="entry name" value="Adenylyl/Guanylyl_Cyclase_3/4"/>
</dbReference>
<keyword evidence="1" id="KW-0812">Transmembrane</keyword>
<dbReference type="RefSeq" id="WP_407339853.1">
    <property type="nucleotide sequence ID" value="NZ_CP136862.1"/>
</dbReference>
<feature type="domain" description="Guanylate cyclase" evidence="2">
    <location>
        <begin position="12"/>
        <end position="127"/>
    </location>
</feature>
<reference evidence="3 4" key="1">
    <citation type="submission" date="2023-10" db="EMBL/GenBank/DDBJ databases">
        <title>Novel methanotroph of the genus Methylocapsa from a subarctic wetland.</title>
        <authorList>
            <person name="Belova S.E."/>
            <person name="Oshkin I.Y."/>
            <person name="Miroshnikov K."/>
            <person name="Dedysh S.N."/>
        </authorList>
    </citation>
    <scope>NUCLEOTIDE SEQUENCE [LARGE SCALE GENOMIC DNA]</scope>
    <source>
        <strain evidence="3 4">RX1</strain>
    </source>
</reference>
<dbReference type="Gene3D" id="3.30.70.1230">
    <property type="entry name" value="Nucleotide cyclase"/>
    <property type="match status" value="1"/>
</dbReference>
<keyword evidence="1" id="KW-1133">Transmembrane helix</keyword>
<feature type="transmembrane region" description="Helical" evidence="1">
    <location>
        <begin position="206"/>
        <end position="226"/>
    </location>
</feature>
<dbReference type="CDD" id="cd07302">
    <property type="entry name" value="CHD"/>
    <property type="match status" value="1"/>
</dbReference>
<accession>A0ABZ0HVN6</accession>
<protein>
    <submittedName>
        <fullName evidence="3">Adenylate/guanylate cyclase domain-containing protein</fullName>
        <ecNumber evidence="3">4.6.1.-</ecNumber>
    </submittedName>
</protein>
<dbReference type="GO" id="GO:0016829">
    <property type="term" value="F:lyase activity"/>
    <property type="evidence" value="ECO:0007669"/>
    <property type="project" value="UniProtKB-KW"/>
</dbReference>
<keyword evidence="3" id="KW-0456">Lyase</keyword>